<keyword evidence="6 7" id="KW-0472">Membrane</keyword>
<proteinExistence type="inferred from homology"/>
<keyword evidence="5 7" id="KW-1133">Transmembrane helix</keyword>
<evidence type="ECO:0000256" key="7">
    <source>
        <dbReference type="RuleBase" id="RU363032"/>
    </source>
</evidence>
<evidence type="ECO:0000256" key="6">
    <source>
        <dbReference type="ARBA" id="ARBA00023136"/>
    </source>
</evidence>
<reference evidence="9 10" key="1">
    <citation type="submission" date="2019-02" db="EMBL/GenBank/DDBJ databases">
        <title>Paenibacillus sp. nov., isolated from surface-sterilized tissue of Thalictrum simplex L.</title>
        <authorList>
            <person name="Tuo L."/>
        </authorList>
    </citation>
    <scope>NUCLEOTIDE SEQUENCE [LARGE SCALE GENOMIC DNA]</scope>
    <source>
        <strain evidence="9 10">N2SHLJ1</strain>
    </source>
</reference>
<keyword evidence="3" id="KW-1003">Cell membrane</keyword>
<dbReference type="InterPro" id="IPR000515">
    <property type="entry name" value="MetI-like"/>
</dbReference>
<evidence type="ECO:0000256" key="4">
    <source>
        <dbReference type="ARBA" id="ARBA00022692"/>
    </source>
</evidence>
<comment type="similarity">
    <text evidence="7">Belongs to the binding-protein-dependent transport system permease family.</text>
</comment>
<evidence type="ECO:0000256" key="1">
    <source>
        <dbReference type="ARBA" id="ARBA00004651"/>
    </source>
</evidence>
<keyword evidence="10" id="KW-1185">Reference proteome</keyword>
<dbReference type="SUPFAM" id="SSF161098">
    <property type="entry name" value="MetI-like"/>
    <property type="match status" value="1"/>
</dbReference>
<evidence type="ECO:0000313" key="9">
    <source>
        <dbReference type="EMBL" id="TBL80631.1"/>
    </source>
</evidence>
<organism evidence="9 10">
    <name type="scientific">Paenibacillus thalictri</name>
    <dbReference type="NCBI Taxonomy" id="2527873"/>
    <lineage>
        <taxon>Bacteria</taxon>
        <taxon>Bacillati</taxon>
        <taxon>Bacillota</taxon>
        <taxon>Bacilli</taxon>
        <taxon>Bacillales</taxon>
        <taxon>Paenibacillaceae</taxon>
        <taxon>Paenibacillus</taxon>
    </lineage>
</organism>
<dbReference type="GO" id="GO:0055085">
    <property type="term" value="P:transmembrane transport"/>
    <property type="evidence" value="ECO:0007669"/>
    <property type="project" value="InterPro"/>
</dbReference>
<feature type="transmembrane region" description="Helical" evidence="7">
    <location>
        <begin position="245"/>
        <end position="264"/>
    </location>
</feature>
<protein>
    <submittedName>
        <fullName evidence="9">Carbohydrate ABC transporter permease</fullName>
    </submittedName>
</protein>
<dbReference type="Gene3D" id="1.10.3720.10">
    <property type="entry name" value="MetI-like"/>
    <property type="match status" value="1"/>
</dbReference>
<dbReference type="PROSITE" id="PS50928">
    <property type="entry name" value="ABC_TM1"/>
    <property type="match status" value="1"/>
</dbReference>
<dbReference type="EMBL" id="SIRE01000004">
    <property type="protein sequence ID" value="TBL80631.1"/>
    <property type="molecule type" value="Genomic_DNA"/>
</dbReference>
<dbReference type="GO" id="GO:0005886">
    <property type="term" value="C:plasma membrane"/>
    <property type="evidence" value="ECO:0007669"/>
    <property type="project" value="UniProtKB-SubCell"/>
</dbReference>
<evidence type="ECO:0000256" key="3">
    <source>
        <dbReference type="ARBA" id="ARBA00022475"/>
    </source>
</evidence>
<feature type="transmembrane region" description="Helical" evidence="7">
    <location>
        <begin position="73"/>
        <end position="97"/>
    </location>
</feature>
<evidence type="ECO:0000256" key="2">
    <source>
        <dbReference type="ARBA" id="ARBA00022448"/>
    </source>
</evidence>
<name>A0A4Q9DZC9_9BACL</name>
<dbReference type="PANTHER" id="PTHR32243:SF18">
    <property type="entry name" value="INNER MEMBRANE ABC TRANSPORTER PERMEASE PROTEIN YCJP"/>
    <property type="match status" value="1"/>
</dbReference>
<evidence type="ECO:0000256" key="5">
    <source>
        <dbReference type="ARBA" id="ARBA00022989"/>
    </source>
</evidence>
<feature type="transmembrane region" description="Helical" evidence="7">
    <location>
        <begin position="104"/>
        <end position="125"/>
    </location>
</feature>
<dbReference type="RefSeq" id="WP_131012232.1">
    <property type="nucleotide sequence ID" value="NZ_SIRE01000004.1"/>
</dbReference>
<gene>
    <name evidence="9" type="ORF">EYB31_05220</name>
</gene>
<keyword evidence="2 7" id="KW-0813">Transport</keyword>
<comment type="subcellular location">
    <subcellularLocation>
        <location evidence="1 7">Cell membrane</location>
        <topology evidence="1 7">Multi-pass membrane protein</topology>
    </subcellularLocation>
</comment>
<dbReference type="InterPro" id="IPR050901">
    <property type="entry name" value="BP-dep_ABC_trans_perm"/>
</dbReference>
<evidence type="ECO:0000313" key="10">
    <source>
        <dbReference type="Proteomes" id="UP000293142"/>
    </source>
</evidence>
<feature type="transmembrane region" description="Helical" evidence="7">
    <location>
        <begin position="181"/>
        <end position="201"/>
    </location>
</feature>
<dbReference type="Pfam" id="PF00528">
    <property type="entry name" value="BPD_transp_1"/>
    <property type="match status" value="1"/>
</dbReference>
<sequence>MLNRWLGRGFKTLALGLFTIWTVVPILLVITNSFKTEMDIFTTTPKVFFTPTLVNYVNAFLKGDFSSYFSNSAFVAIVSTLIAIIFGTLAAYGLVGFNSRWSNAIANGFLLGKLVPAISMLLPLFTLVRASGLLGTLAGPVIAHAALNLPFIIWLMMGFIRDVPHELSDAAKIDGCSPMQTFWKIIVPIVLPGMAAAFILAMQYSWNELLFSMQLTSMDTYTLPVGISTFVGAISVDWGKSSAAATITMVPMIIIGFFVQKYIATGTTSGAVKG</sequence>
<dbReference type="PANTHER" id="PTHR32243">
    <property type="entry name" value="MALTOSE TRANSPORT SYSTEM PERMEASE-RELATED"/>
    <property type="match status" value="1"/>
</dbReference>
<dbReference type="InterPro" id="IPR035906">
    <property type="entry name" value="MetI-like_sf"/>
</dbReference>
<keyword evidence="4 7" id="KW-0812">Transmembrane</keyword>
<comment type="caution">
    <text evidence="9">The sequence shown here is derived from an EMBL/GenBank/DDBJ whole genome shotgun (WGS) entry which is preliminary data.</text>
</comment>
<dbReference type="CDD" id="cd06261">
    <property type="entry name" value="TM_PBP2"/>
    <property type="match status" value="1"/>
</dbReference>
<feature type="domain" description="ABC transmembrane type-1" evidence="8">
    <location>
        <begin position="69"/>
        <end position="259"/>
    </location>
</feature>
<dbReference type="OrthoDB" id="9810086at2"/>
<dbReference type="AlphaFoldDB" id="A0A4Q9DZC9"/>
<accession>A0A4Q9DZC9</accession>
<evidence type="ECO:0000259" key="8">
    <source>
        <dbReference type="PROSITE" id="PS50928"/>
    </source>
</evidence>
<feature type="transmembrane region" description="Helical" evidence="7">
    <location>
        <begin position="12"/>
        <end position="31"/>
    </location>
</feature>
<feature type="transmembrane region" description="Helical" evidence="7">
    <location>
        <begin position="137"/>
        <end position="160"/>
    </location>
</feature>
<dbReference type="Proteomes" id="UP000293142">
    <property type="component" value="Unassembled WGS sequence"/>
</dbReference>